<comment type="similarity">
    <text evidence="2 5">Belongs to the glycosyltransferase 8 family.</text>
</comment>
<evidence type="ECO:0000256" key="3">
    <source>
        <dbReference type="ARBA" id="ARBA00022676"/>
    </source>
</evidence>
<dbReference type="InterPro" id="IPR029993">
    <property type="entry name" value="GAUT"/>
</dbReference>
<dbReference type="GO" id="GO:0000139">
    <property type="term" value="C:Golgi membrane"/>
    <property type="evidence" value="ECO:0007669"/>
    <property type="project" value="UniProtKB-SubCell"/>
</dbReference>
<keyword evidence="4" id="KW-0808">Transferase</keyword>
<evidence type="ECO:0000256" key="5">
    <source>
        <dbReference type="RuleBase" id="RU362027"/>
    </source>
</evidence>
<keyword evidence="8" id="KW-1185">Reference proteome</keyword>
<feature type="compositionally biased region" description="Polar residues" evidence="6">
    <location>
        <begin position="38"/>
        <end position="49"/>
    </location>
</feature>
<dbReference type="GO" id="GO:0071555">
    <property type="term" value="P:cell wall organization"/>
    <property type="evidence" value="ECO:0007669"/>
    <property type="project" value="UniProtKB-KW"/>
</dbReference>
<comment type="subcellular location">
    <subcellularLocation>
        <location evidence="5">Golgi apparatus membrane</location>
        <topology evidence="5">Single-pass type II membrane protein</topology>
    </subcellularLocation>
</comment>
<keyword evidence="5" id="KW-0961">Cell wall biogenesis/degradation</keyword>
<dbReference type="SUPFAM" id="SSF53448">
    <property type="entry name" value="Nucleotide-diphospho-sugar transferases"/>
    <property type="match status" value="1"/>
</dbReference>
<organism evidence="7 8">
    <name type="scientific">Vicia faba</name>
    <name type="common">Broad bean</name>
    <name type="synonym">Faba vulgaris</name>
    <dbReference type="NCBI Taxonomy" id="3906"/>
    <lineage>
        <taxon>Eukaryota</taxon>
        <taxon>Viridiplantae</taxon>
        <taxon>Streptophyta</taxon>
        <taxon>Embryophyta</taxon>
        <taxon>Tracheophyta</taxon>
        <taxon>Spermatophyta</taxon>
        <taxon>Magnoliopsida</taxon>
        <taxon>eudicotyledons</taxon>
        <taxon>Gunneridae</taxon>
        <taxon>Pentapetalae</taxon>
        <taxon>rosids</taxon>
        <taxon>fabids</taxon>
        <taxon>Fabales</taxon>
        <taxon>Fabaceae</taxon>
        <taxon>Papilionoideae</taxon>
        <taxon>50 kb inversion clade</taxon>
        <taxon>NPAAA clade</taxon>
        <taxon>Hologalegina</taxon>
        <taxon>IRL clade</taxon>
        <taxon>Fabeae</taxon>
        <taxon>Vicia</taxon>
    </lineage>
</organism>
<evidence type="ECO:0000313" key="8">
    <source>
        <dbReference type="Proteomes" id="UP001157006"/>
    </source>
</evidence>
<dbReference type="PANTHER" id="PTHR32116:SF0">
    <property type="entry name" value="GALACTURONOSYLTRANSFERASE 6-RELATED"/>
    <property type="match status" value="1"/>
</dbReference>
<gene>
    <name evidence="7" type="ORF">VFH_I416560</name>
</gene>
<comment type="pathway">
    <text evidence="1 5">Glycan metabolism; pectin biosynthesis.</text>
</comment>
<feature type="region of interest" description="Disordered" evidence="6">
    <location>
        <begin position="25"/>
        <end position="72"/>
    </location>
</feature>
<evidence type="ECO:0000256" key="1">
    <source>
        <dbReference type="ARBA" id="ARBA00004877"/>
    </source>
</evidence>
<keyword evidence="5" id="KW-0333">Golgi apparatus</keyword>
<evidence type="ECO:0000256" key="2">
    <source>
        <dbReference type="ARBA" id="ARBA00006351"/>
    </source>
</evidence>
<dbReference type="Pfam" id="PF01501">
    <property type="entry name" value="Glyco_transf_8"/>
    <property type="match status" value="1"/>
</dbReference>
<dbReference type="Gene3D" id="3.90.550.10">
    <property type="entry name" value="Spore Coat Polysaccharide Biosynthesis Protein SpsA, Chain A"/>
    <property type="match status" value="1"/>
</dbReference>
<dbReference type="Pfam" id="PF25557">
    <property type="entry name" value="GAUT_1"/>
    <property type="match status" value="1"/>
</dbReference>
<evidence type="ECO:0000256" key="4">
    <source>
        <dbReference type="ARBA" id="ARBA00022679"/>
    </source>
</evidence>
<reference evidence="7 8" key="1">
    <citation type="submission" date="2023-01" db="EMBL/GenBank/DDBJ databases">
        <authorList>
            <person name="Kreplak J."/>
        </authorList>
    </citation>
    <scope>NUCLEOTIDE SEQUENCE [LARGE SCALE GENOMIC DNA]</scope>
</reference>
<evidence type="ECO:0000256" key="6">
    <source>
        <dbReference type="SAM" id="MobiDB-lite"/>
    </source>
</evidence>
<dbReference type="Proteomes" id="UP001157006">
    <property type="component" value="Chromosome 1L"/>
</dbReference>
<feature type="region of interest" description="Disordered" evidence="6">
    <location>
        <begin position="99"/>
        <end position="126"/>
    </location>
</feature>
<name>A0AAV0YWA8_VICFA</name>
<dbReference type="InterPro" id="IPR029044">
    <property type="entry name" value="Nucleotide-diphossugar_trans"/>
</dbReference>
<keyword evidence="3 5" id="KW-0328">Glycosyltransferase</keyword>
<feature type="compositionally biased region" description="Basic and acidic residues" evidence="6">
    <location>
        <begin position="101"/>
        <end position="125"/>
    </location>
</feature>
<dbReference type="GO" id="GO:0047262">
    <property type="term" value="F:polygalacturonate 4-alpha-galacturonosyltransferase activity"/>
    <property type="evidence" value="ECO:0007669"/>
    <property type="project" value="InterPro"/>
</dbReference>
<evidence type="ECO:0000313" key="7">
    <source>
        <dbReference type="EMBL" id="CAI8589921.1"/>
    </source>
</evidence>
<dbReference type="InterPro" id="IPR002495">
    <property type="entry name" value="Glyco_trans_8"/>
</dbReference>
<dbReference type="PANTHER" id="PTHR32116">
    <property type="entry name" value="GALACTURONOSYLTRANSFERASE 4-RELATED"/>
    <property type="match status" value="1"/>
</dbReference>
<dbReference type="AlphaFoldDB" id="A0AAV0YWA8"/>
<sequence>MFRRFILEFSSRQTFRRNPRHFVHQKIPSHLSSRKEFSNASRPSSQKEFSNALRPAGASAPGSTGKPPESHDKYLEKEKLSDPQEVLIDDAIGDLKSGQLTKEELVSPSREKSDNENPAVEHAEQKVYTSLSQAEIIIEEFDHDDETQDQEAQREGLFSMGGDQKTFNTTVMANQNINTTFQRKKVENIIEVTEKQSGLTVSRHRQISHHQSHKVTNQTVIEIKDQIIRARAYLGLSPPSSTSHLVKELKLRIREMERAIGEATKDSDLSRSALQKMRRMEGSLSKANRAFPDCAAMAAKLRAMNDNVEEQVRSHQHEVTHLVYLAARTTPKGFHYLSMQLTTDYFSLRPDDRKLPNENKIHNLELYHYAVFSDNVLACGVVVNSTVSNSKEQEKLVFHIVTNSLNFPSISMWFLLNPPGKAAVHIQNIDNFDWLSKYNTFKKQNASDPRYTSELNYLRFYLADIFPTLNKILLFDHDVVVQQDLSTLWNINMNEKVIARVGTCQEGETSFRRMDMFINFSNPYIAKRRWHILGLGYDSDIDTNKIEQAAVIHFDGIRKSWMDIGLARYKSYWSKFINFDLPLLQRCNIQA</sequence>
<dbReference type="EMBL" id="OX451736">
    <property type="protein sequence ID" value="CAI8589921.1"/>
    <property type="molecule type" value="Genomic_DNA"/>
</dbReference>
<protein>
    <recommendedName>
        <fullName evidence="5">Hexosyltransferase</fullName>
        <ecNumber evidence="5">2.4.1.-</ecNumber>
    </recommendedName>
</protein>
<dbReference type="EC" id="2.4.1.-" evidence="5"/>
<accession>A0AAV0YWA8</accession>
<proteinExistence type="inferred from homology"/>